<dbReference type="GO" id="GO:0016740">
    <property type="term" value="F:transferase activity"/>
    <property type="evidence" value="ECO:0007669"/>
    <property type="project" value="UniProtKB-KW"/>
</dbReference>
<dbReference type="EMBL" id="VWPK01000022">
    <property type="protein sequence ID" value="KAA5611268.1"/>
    <property type="molecule type" value="Genomic_DNA"/>
</dbReference>
<organism evidence="1 2">
    <name type="scientific">Rhodovastum atsumiense</name>
    <dbReference type="NCBI Taxonomy" id="504468"/>
    <lineage>
        <taxon>Bacteria</taxon>
        <taxon>Pseudomonadati</taxon>
        <taxon>Pseudomonadota</taxon>
        <taxon>Alphaproteobacteria</taxon>
        <taxon>Acetobacterales</taxon>
        <taxon>Acetobacteraceae</taxon>
        <taxon>Rhodovastum</taxon>
    </lineage>
</organism>
<dbReference type="OrthoDB" id="9795789at2"/>
<dbReference type="AlphaFoldDB" id="A0A5M6IUN4"/>
<sequence>MRVYLAGPDVFMPDPLDRAAALKAVCRRHGLTGVSPLDALADEPSDWAALAEARRIALRNEAHIRSCVALIANLTPFRGPSADAGTVFEVGFMRALGRPVFGWSNDPRLFADRTQAFLNGFARCTEAGWRDGEDMLLEDFALRDNLMIDGAVLASGGALFVADPPAQGRWSDLSAFEACVAALATALGQRG</sequence>
<dbReference type="InterPro" id="IPR051239">
    <property type="entry name" value="2'-dNMP_N-hydrolase"/>
</dbReference>
<dbReference type="PANTHER" id="PTHR15364">
    <property type="entry name" value="2'-DEOXYNUCLEOSIDE 5'-PHOSPHATE N-HYDROLASE 1"/>
    <property type="match status" value="1"/>
</dbReference>
<evidence type="ECO:0000313" key="1">
    <source>
        <dbReference type="EMBL" id="KAA5611268.1"/>
    </source>
</evidence>
<dbReference type="Gene3D" id="3.40.50.450">
    <property type="match status" value="1"/>
</dbReference>
<comment type="caution">
    <text evidence="1">The sequence shown here is derived from an EMBL/GenBank/DDBJ whole genome shotgun (WGS) entry which is preliminary data.</text>
</comment>
<reference evidence="1 2" key="1">
    <citation type="submission" date="2019-09" db="EMBL/GenBank/DDBJ databases">
        <title>Genome sequence of Rhodovastum atsumiense, a diverse member of the Acetobacteraceae family of non-sulfur purple photosynthetic bacteria.</title>
        <authorList>
            <person name="Meyer T."/>
            <person name="Kyndt J."/>
        </authorList>
    </citation>
    <scope>NUCLEOTIDE SEQUENCE [LARGE SCALE GENOMIC DNA]</scope>
    <source>
        <strain evidence="1 2">DSM 21279</strain>
    </source>
</reference>
<name>A0A5M6IUN4_9PROT</name>
<dbReference type="GO" id="GO:0009159">
    <property type="term" value="P:deoxyribonucleoside monophosphate catabolic process"/>
    <property type="evidence" value="ECO:0007669"/>
    <property type="project" value="TreeGrafter"/>
</dbReference>
<dbReference type="SUPFAM" id="SSF52309">
    <property type="entry name" value="N-(deoxy)ribosyltransferase-like"/>
    <property type="match status" value="1"/>
</dbReference>
<dbReference type="InterPro" id="IPR007710">
    <property type="entry name" value="Nucleoside_deoxyribTrfase"/>
</dbReference>
<dbReference type="Pfam" id="PF05014">
    <property type="entry name" value="Nuc_deoxyrib_tr"/>
    <property type="match status" value="1"/>
</dbReference>
<keyword evidence="1" id="KW-0808">Transferase</keyword>
<protein>
    <submittedName>
        <fullName evidence="1">Nucleoside 2-deoxyribosyltransferase</fullName>
    </submittedName>
</protein>
<gene>
    <name evidence="1" type="ORF">F1189_15030</name>
</gene>
<dbReference type="GO" id="GO:0070694">
    <property type="term" value="F:5-hydroxymethyl-dUMP N-hydrolase activity"/>
    <property type="evidence" value="ECO:0007669"/>
    <property type="project" value="TreeGrafter"/>
</dbReference>
<proteinExistence type="predicted"/>
<evidence type="ECO:0000313" key="2">
    <source>
        <dbReference type="Proteomes" id="UP000325255"/>
    </source>
</evidence>
<dbReference type="PANTHER" id="PTHR15364:SF0">
    <property type="entry name" value="2'-DEOXYNUCLEOSIDE 5'-PHOSPHATE N-HYDROLASE 1"/>
    <property type="match status" value="1"/>
</dbReference>
<accession>A0A5M6IUN4</accession>
<dbReference type="RefSeq" id="WP_150041646.1">
    <property type="nucleotide sequence ID" value="NZ_OW485601.1"/>
</dbReference>
<dbReference type="Proteomes" id="UP000325255">
    <property type="component" value="Unassembled WGS sequence"/>
</dbReference>
<keyword evidence="2" id="KW-1185">Reference proteome</keyword>